<proteinExistence type="predicted"/>
<dbReference type="Pfam" id="PF06747">
    <property type="entry name" value="CHCH"/>
    <property type="match status" value="1"/>
</dbReference>
<dbReference type="InterPro" id="IPR009069">
    <property type="entry name" value="Cys_alpha_HP_mot_SF"/>
</dbReference>
<reference evidence="3 4" key="1">
    <citation type="journal article" date="2017" name="Gigascience">
        <title>Genome sequence of the small brown planthopper, Laodelphax striatellus.</title>
        <authorList>
            <person name="Zhu J."/>
            <person name="Jiang F."/>
            <person name="Wang X."/>
            <person name="Yang P."/>
            <person name="Bao Y."/>
            <person name="Zhao W."/>
            <person name="Wang W."/>
            <person name="Lu H."/>
            <person name="Wang Q."/>
            <person name="Cui N."/>
            <person name="Li J."/>
            <person name="Chen X."/>
            <person name="Luo L."/>
            <person name="Yu J."/>
            <person name="Kang L."/>
            <person name="Cui F."/>
        </authorList>
    </citation>
    <scope>NUCLEOTIDE SEQUENCE [LARGE SCALE GENOMIC DNA]</scope>
    <source>
        <strain evidence="3">Lst14</strain>
    </source>
</reference>
<evidence type="ECO:0000256" key="1">
    <source>
        <dbReference type="ARBA" id="ARBA00023157"/>
    </source>
</evidence>
<dbReference type="SMR" id="A0A482X9L6"/>
<comment type="caution">
    <text evidence="3">The sequence shown here is derived from an EMBL/GenBank/DDBJ whole genome shotgun (WGS) entry which is preliminary data.</text>
</comment>
<evidence type="ECO:0000313" key="3">
    <source>
        <dbReference type="EMBL" id="RZF42158.1"/>
    </source>
</evidence>
<organism evidence="3 4">
    <name type="scientific">Laodelphax striatellus</name>
    <name type="common">Small brown planthopper</name>
    <name type="synonym">Delphax striatella</name>
    <dbReference type="NCBI Taxonomy" id="195883"/>
    <lineage>
        <taxon>Eukaryota</taxon>
        <taxon>Metazoa</taxon>
        <taxon>Ecdysozoa</taxon>
        <taxon>Arthropoda</taxon>
        <taxon>Hexapoda</taxon>
        <taxon>Insecta</taxon>
        <taxon>Pterygota</taxon>
        <taxon>Neoptera</taxon>
        <taxon>Paraneoptera</taxon>
        <taxon>Hemiptera</taxon>
        <taxon>Auchenorrhyncha</taxon>
        <taxon>Fulgoroidea</taxon>
        <taxon>Delphacidae</taxon>
        <taxon>Criomorphinae</taxon>
        <taxon>Laodelphax</taxon>
    </lineage>
</organism>
<dbReference type="GO" id="GO:0032543">
    <property type="term" value="P:mitochondrial translation"/>
    <property type="evidence" value="ECO:0007669"/>
    <property type="project" value="InterPro"/>
</dbReference>
<dbReference type="PANTHER" id="PTHR31278:SF2">
    <property type="entry name" value="SMALL RIBOSOMAL SUBUNIT PROTEIN MS37"/>
    <property type="match status" value="1"/>
</dbReference>
<dbReference type="STRING" id="195883.A0A482X9L6"/>
<dbReference type="Proteomes" id="UP000291343">
    <property type="component" value="Unassembled WGS sequence"/>
</dbReference>
<dbReference type="GO" id="GO:0005761">
    <property type="term" value="C:mitochondrial ribosome"/>
    <property type="evidence" value="ECO:0007669"/>
    <property type="project" value="InterPro"/>
</dbReference>
<dbReference type="EMBL" id="QKKF02015335">
    <property type="protein sequence ID" value="RZF42158.1"/>
    <property type="molecule type" value="Genomic_DNA"/>
</dbReference>
<evidence type="ECO:0000313" key="4">
    <source>
        <dbReference type="Proteomes" id="UP000291343"/>
    </source>
</evidence>
<name>A0A482X9L6_LAOST</name>
<dbReference type="GO" id="GO:0003723">
    <property type="term" value="F:RNA binding"/>
    <property type="evidence" value="ECO:0007669"/>
    <property type="project" value="TreeGrafter"/>
</dbReference>
<dbReference type="InterPro" id="IPR010625">
    <property type="entry name" value="CHCH"/>
</dbReference>
<evidence type="ECO:0000259" key="2">
    <source>
        <dbReference type="Pfam" id="PF06747"/>
    </source>
</evidence>
<dbReference type="AlphaFoldDB" id="A0A482X9L6"/>
<protein>
    <recommendedName>
        <fullName evidence="2">CHCH domain-containing protein</fullName>
    </recommendedName>
</protein>
<dbReference type="OrthoDB" id="5825849at2759"/>
<dbReference type="InterPro" id="IPR033620">
    <property type="entry name" value="Ribosomal_mS37_met"/>
</dbReference>
<keyword evidence="4" id="KW-1185">Reference proteome</keyword>
<dbReference type="PROSITE" id="PS51808">
    <property type="entry name" value="CHCH"/>
    <property type="match status" value="1"/>
</dbReference>
<accession>A0A482X9L6</accession>
<gene>
    <name evidence="3" type="ORF">LSTR_LSTR004307</name>
</gene>
<keyword evidence="1" id="KW-1015">Disulfide bond</keyword>
<dbReference type="InParanoid" id="A0A482X9L6"/>
<dbReference type="GO" id="GO:0005654">
    <property type="term" value="C:nucleoplasm"/>
    <property type="evidence" value="ECO:0007669"/>
    <property type="project" value="TreeGrafter"/>
</dbReference>
<sequence length="118" mass="13739">MKTTATVFKRINYPTTPVPFEQYLPLKLKNYVSGKGQQSESRKCTNEMFILLGCLKKHEYENKECLKEAKQFQDCVKFFSEEKKKHIELVKTGSLTPGAKKLTHTQLNILLKRYPNPK</sequence>
<dbReference type="PANTHER" id="PTHR31278">
    <property type="entry name" value="CHCHD1"/>
    <property type="match status" value="1"/>
</dbReference>
<dbReference type="SUPFAM" id="SSF47072">
    <property type="entry name" value="Cysteine alpha-hairpin motif"/>
    <property type="match status" value="1"/>
</dbReference>
<dbReference type="FunCoup" id="A0A482X9L6">
    <property type="interactions" value="1080"/>
</dbReference>
<feature type="domain" description="CHCH" evidence="2">
    <location>
        <begin position="44"/>
        <end position="77"/>
    </location>
</feature>